<name>A0A3L6QCA1_PANMI</name>
<organism evidence="1 2">
    <name type="scientific">Panicum miliaceum</name>
    <name type="common">Proso millet</name>
    <name type="synonym">Broomcorn millet</name>
    <dbReference type="NCBI Taxonomy" id="4540"/>
    <lineage>
        <taxon>Eukaryota</taxon>
        <taxon>Viridiplantae</taxon>
        <taxon>Streptophyta</taxon>
        <taxon>Embryophyta</taxon>
        <taxon>Tracheophyta</taxon>
        <taxon>Spermatophyta</taxon>
        <taxon>Magnoliopsida</taxon>
        <taxon>Liliopsida</taxon>
        <taxon>Poales</taxon>
        <taxon>Poaceae</taxon>
        <taxon>PACMAD clade</taxon>
        <taxon>Panicoideae</taxon>
        <taxon>Panicodae</taxon>
        <taxon>Paniceae</taxon>
        <taxon>Panicinae</taxon>
        <taxon>Panicum</taxon>
        <taxon>Panicum sect. Panicum</taxon>
    </lineage>
</organism>
<proteinExistence type="predicted"/>
<dbReference type="Proteomes" id="UP000275267">
    <property type="component" value="Unassembled WGS sequence"/>
</dbReference>
<evidence type="ECO:0000313" key="2">
    <source>
        <dbReference type="Proteomes" id="UP000275267"/>
    </source>
</evidence>
<dbReference type="EMBL" id="PQIB02000012">
    <property type="protein sequence ID" value="RLM78341.1"/>
    <property type="molecule type" value="Genomic_DNA"/>
</dbReference>
<dbReference type="AlphaFoldDB" id="A0A3L6QCA1"/>
<comment type="caution">
    <text evidence="1">The sequence shown here is derived from an EMBL/GenBank/DDBJ whole genome shotgun (WGS) entry which is preliminary data.</text>
</comment>
<sequence length="181" mass="19560">MAVQAQHLAHAFHHDSRAISRPALDDDTTAAAALLREPAAGHLLLLPSAAQRQQVGGNTVFSDPRSELTCSNNHLPDSVCFAPRKRARTGDVVGDGLTMEGHRALLPVPVPQLQAFAPAEDVRGRVLCSVDASTSGRLPGSAPIPHSVLSYLYRHSVEIDAFVRIERKESKMQSREECRAS</sequence>
<dbReference type="STRING" id="4540.A0A3L6QCA1"/>
<protein>
    <submittedName>
        <fullName evidence="1">BOI-related E3 ubiquitin-protein ligase 2 isoform X1</fullName>
    </submittedName>
</protein>
<reference evidence="2" key="1">
    <citation type="journal article" date="2019" name="Nat. Commun.">
        <title>The genome of broomcorn millet.</title>
        <authorList>
            <person name="Zou C."/>
            <person name="Miki D."/>
            <person name="Li D."/>
            <person name="Tang Q."/>
            <person name="Xiao L."/>
            <person name="Rajput S."/>
            <person name="Deng P."/>
            <person name="Jia W."/>
            <person name="Huang R."/>
            <person name="Zhang M."/>
            <person name="Sun Y."/>
            <person name="Hu J."/>
            <person name="Fu X."/>
            <person name="Schnable P.S."/>
            <person name="Li F."/>
            <person name="Zhang H."/>
            <person name="Feng B."/>
            <person name="Zhu X."/>
            <person name="Liu R."/>
            <person name="Schnable J.C."/>
            <person name="Zhu J.-K."/>
            <person name="Zhang H."/>
        </authorList>
    </citation>
    <scope>NUCLEOTIDE SEQUENCE [LARGE SCALE GENOMIC DNA]</scope>
</reference>
<evidence type="ECO:0000313" key="1">
    <source>
        <dbReference type="EMBL" id="RLM78341.1"/>
    </source>
</evidence>
<dbReference type="OrthoDB" id="691772at2759"/>
<keyword evidence="2" id="KW-1185">Reference proteome</keyword>
<gene>
    <name evidence="1" type="ORF">C2845_PM12G15960</name>
</gene>
<accession>A0A3L6QCA1</accession>